<dbReference type="InterPro" id="IPR052041">
    <property type="entry name" value="Nucleic_acid_metab_PIN/TRAM"/>
</dbReference>
<dbReference type="AlphaFoldDB" id="A0A6V8QUL7"/>
<dbReference type="Gene3D" id="1.10.8.80">
    <property type="entry name" value="Magnesium chelatase subunit I, C-Terminal domain"/>
    <property type="match status" value="1"/>
</dbReference>
<evidence type="ECO:0000313" key="5">
    <source>
        <dbReference type="EMBL" id="GFP55496.1"/>
    </source>
</evidence>
<organism evidence="5 6">
    <name type="scientific">Trichoderma asperellum</name>
    <name type="common">Filamentous fungus</name>
    <dbReference type="NCBI Taxonomy" id="101201"/>
    <lineage>
        <taxon>Eukaryota</taxon>
        <taxon>Fungi</taxon>
        <taxon>Dikarya</taxon>
        <taxon>Ascomycota</taxon>
        <taxon>Pezizomycotina</taxon>
        <taxon>Sordariomycetes</taxon>
        <taxon>Hypocreomycetidae</taxon>
        <taxon>Hypocreales</taxon>
        <taxon>Hypocreaceae</taxon>
        <taxon>Trichoderma</taxon>
    </lineage>
</organism>
<evidence type="ECO:0000259" key="4">
    <source>
        <dbReference type="Pfam" id="PF17863"/>
    </source>
</evidence>
<proteinExistence type="predicted"/>
<evidence type="ECO:0000256" key="3">
    <source>
        <dbReference type="SAM" id="MobiDB-lite"/>
    </source>
</evidence>
<dbReference type="OrthoDB" id="5582146at2759"/>
<dbReference type="InterPro" id="IPR041628">
    <property type="entry name" value="ChlI/MoxR_AAA_lid"/>
</dbReference>
<evidence type="ECO:0000256" key="2">
    <source>
        <dbReference type="ARBA" id="ARBA00023444"/>
    </source>
</evidence>
<gene>
    <name evidence="5" type="ORF">TASIC1_0005035400</name>
</gene>
<dbReference type="EMBL" id="BLZH01000005">
    <property type="protein sequence ID" value="GFP55496.1"/>
    <property type="molecule type" value="Genomic_DNA"/>
</dbReference>
<name>A0A6V8QUL7_TRIAP</name>
<accession>A0A6V8QUL7</accession>
<sequence length="375" mass="41190">MADEDLLDKVHSLSDLELAVLLCLINREHVLISTPPAAIDDLVQELQLVARKTFSLQPVVVDCHPSTTLEDFASALLLQPQQPAPLNTPGRSVSPFARTTDSYFALSSHSHSNHRTSSVPLSPLTSLPSPQIAHFVIAKNLDRAPRVVQIQALELLRTRRIFTRTSVQAAPKQFVFIPVVGAASGGEAHVTPHLNDFFSIAHWHNPDDGYVNLDESEGRNSDPDDETASTESVVKKASDDSTPSTALISDIEISQLAKLSQEVQIDVDILRYQMNIVSFLRMHRAVDGGITPAATKHLHQLVKSLAPLHKLAYVTPALIGLAVRKVYLHRIRITEPEKERSMQWGSQLEAVEALLEGVGPEEVVEEVLEMVTAPL</sequence>
<dbReference type="Pfam" id="PF17863">
    <property type="entry name" value="AAA_lid_2"/>
    <property type="match status" value="1"/>
</dbReference>
<feature type="domain" description="ChlI/MoxR AAA lid" evidence="4">
    <location>
        <begin position="281"/>
        <end position="340"/>
    </location>
</feature>
<evidence type="ECO:0000256" key="1">
    <source>
        <dbReference type="ARBA" id="ARBA00012825"/>
    </source>
</evidence>
<dbReference type="PANTHER" id="PTHR11603">
    <property type="entry name" value="AAA FAMILY ATPASE"/>
    <property type="match status" value="1"/>
</dbReference>
<dbReference type="PANTHER" id="PTHR11603:SF132">
    <property type="entry name" value="C2H2-TYPE DOMAIN-CONTAINING PROTEIN"/>
    <property type="match status" value="1"/>
</dbReference>
<dbReference type="EC" id="6.6.1.1" evidence="1"/>
<reference evidence="5 6" key="1">
    <citation type="submission" date="2020-07" db="EMBL/GenBank/DDBJ databases">
        <title>Trichoderma asperellum IC-1 whole genome shotgun sequence.</title>
        <authorList>
            <person name="Kanamasa S."/>
            <person name="Takahashi H."/>
        </authorList>
    </citation>
    <scope>NUCLEOTIDE SEQUENCE [LARGE SCALE GENOMIC DNA]</scope>
    <source>
        <strain evidence="5 6">IC-1</strain>
    </source>
</reference>
<dbReference type="GO" id="GO:0016851">
    <property type="term" value="F:magnesium chelatase activity"/>
    <property type="evidence" value="ECO:0007669"/>
    <property type="project" value="UniProtKB-EC"/>
</dbReference>
<feature type="region of interest" description="Disordered" evidence="3">
    <location>
        <begin position="211"/>
        <end position="242"/>
    </location>
</feature>
<comment type="caution">
    <text evidence="5">The sequence shown here is derived from an EMBL/GenBank/DDBJ whole genome shotgun (WGS) entry which is preliminary data.</text>
</comment>
<protein>
    <recommendedName>
        <fullName evidence="1">magnesium chelatase</fullName>
        <ecNumber evidence="1">6.6.1.1</ecNumber>
    </recommendedName>
</protein>
<evidence type="ECO:0000313" key="6">
    <source>
        <dbReference type="Proteomes" id="UP000517252"/>
    </source>
</evidence>
<comment type="pathway">
    <text evidence="2">Porphyrin-containing compound metabolism.</text>
</comment>
<dbReference type="Proteomes" id="UP000517252">
    <property type="component" value="Unassembled WGS sequence"/>
</dbReference>